<dbReference type="InterPro" id="IPR001845">
    <property type="entry name" value="HTH_ArsR_DNA-bd_dom"/>
</dbReference>
<proteinExistence type="predicted"/>
<keyword evidence="3" id="KW-0804">Transcription</keyword>
<feature type="domain" description="HTH arsR-type" evidence="4">
    <location>
        <begin position="1"/>
        <end position="89"/>
    </location>
</feature>
<evidence type="ECO:0000256" key="3">
    <source>
        <dbReference type="ARBA" id="ARBA00023163"/>
    </source>
</evidence>
<dbReference type="AlphaFoldDB" id="A0A1F4UPJ9"/>
<dbReference type="GO" id="GO:0003700">
    <property type="term" value="F:DNA-binding transcription factor activity"/>
    <property type="evidence" value="ECO:0007669"/>
    <property type="project" value="InterPro"/>
</dbReference>
<evidence type="ECO:0000259" key="4">
    <source>
        <dbReference type="PROSITE" id="PS50987"/>
    </source>
</evidence>
<dbReference type="InterPro" id="IPR011991">
    <property type="entry name" value="ArsR-like_HTH"/>
</dbReference>
<comment type="caution">
    <text evidence="5">The sequence shown here is derived from an EMBL/GenBank/DDBJ whole genome shotgun (WGS) entry which is preliminary data.</text>
</comment>
<dbReference type="EMBL" id="MEUX01000028">
    <property type="protein sequence ID" value="OGC46864.1"/>
    <property type="molecule type" value="Genomic_DNA"/>
</dbReference>
<dbReference type="PANTHER" id="PTHR43132:SF2">
    <property type="entry name" value="ARSENICAL RESISTANCE OPERON REPRESSOR ARSR-RELATED"/>
    <property type="match status" value="1"/>
</dbReference>
<name>A0A1F4UPJ9_UNCKA</name>
<protein>
    <recommendedName>
        <fullName evidence="4">HTH arsR-type domain-containing protein</fullName>
    </recommendedName>
</protein>
<evidence type="ECO:0000313" key="6">
    <source>
        <dbReference type="Proteomes" id="UP000176444"/>
    </source>
</evidence>
<organism evidence="5 6">
    <name type="scientific">candidate division WWE3 bacterium RIFCSPHIGHO2_01_FULL_35_17</name>
    <dbReference type="NCBI Taxonomy" id="1802614"/>
    <lineage>
        <taxon>Bacteria</taxon>
        <taxon>Katanobacteria</taxon>
    </lineage>
</organism>
<dbReference type="InterPro" id="IPR036390">
    <property type="entry name" value="WH_DNA-bd_sf"/>
</dbReference>
<dbReference type="CDD" id="cd00090">
    <property type="entry name" value="HTH_ARSR"/>
    <property type="match status" value="1"/>
</dbReference>
<evidence type="ECO:0000256" key="1">
    <source>
        <dbReference type="ARBA" id="ARBA00023015"/>
    </source>
</evidence>
<dbReference type="Proteomes" id="UP000176444">
    <property type="component" value="Unassembled WGS sequence"/>
</dbReference>
<evidence type="ECO:0000313" key="5">
    <source>
        <dbReference type="EMBL" id="OGC46864.1"/>
    </source>
</evidence>
<dbReference type="PANTHER" id="PTHR43132">
    <property type="entry name" value="ARSENICAL RESISTANCE OPERON REPRESSOR ARSR-RELATED"/>
    <property type="match status" value="1"/>
</dbReference>
<keyword evidence="1" id="KW-0805">Transcription regulation</keyword>
<sequence>MRMKTMCTKCFKNLGVDSRSKLFSYIEAKGESSVSELTKFLGLRQPTVSYHLKEMLDSGLLKKKTLGKNVIYSMNAMCPHDGKLCVISK</sequence>
<dbReference type="PRINTS" id="PR00778">
    <property type="entry name" value="HTHARSR"/>
</dbReference>
<reference evidence="5 6" key="1">
    <citation type="journal article" date="2016" name="Nat. Commun.">
        <title>Thousands of microbial genomes shed light on interconnected biogeochemical processes in an aquifer system.</title>
        <authorList>
            <person name="Anantharaman K."/>
            <person name="Brown C.T."/>
            <person name="Hug L.A."/>
            <person name="Sharon I."/>
            <person name="Castelle C.J."/>
            <person name="Probst A.J."/>
            <person name="Thomas B.C."/>
            <person name="Singh A."/>
            <person name="Wilkins M.J."/>
            <person name="Karaoz U."/>
            <person name="Brodie E.L."/>
            <person name="Williams K.H."/>
            <person name="Hubbard S.S."/>
            <person name="Banfield J.F."/>
        </authorList>
    </citation>
    <scope>NUCLEOTIDE SEQUENCE [LARGE SCALE GENOMIC DNA]</scope>
</reference>
<evidence type="ECO:0000256" key="2">
    <source>
        <dbReference type="ARBA" id="ARBA00023125"/>
    </source>
</evidence>
<dbReference type="Gene3D" id="1.10.10.10">
    <property type="entry name" value="Winged helix-like DNA-binding domain superfamily/Winged helix DNA-binding domain"/>
    <property type="match status" value="1"/>
</dbReference>
<dbReference type="PROSITE" id="PS50987">
    <property type="entry name" value="HTH_ARSR_2"/>
    <property type="match status" value="1"/>
</dbReference>
<accession>A0A1F4UPJ9</accession>
<dbReference type="NCBIfam" id="NF033788">
    <property type="entry name" value="HTH_metalloreg"/>
    <property type="match status" value="1"/>
</dbReference>
<dbReference type="InterPro" id="IPR051011">
    <property type="entry name" value="Metal_resp_trans_reg"/>
</dbReference>
<dbReference type="InterPro" id="IPR036388">
    <property type="entry name" value="WH-like_DNA-bd_sf"/>
</dbReference>
<keyword evidence="2" id="KW-0238">DNA-binding</keyword>
<gene>
    <name evidence="5" type="ORF">A2713_00010</name>
</gene>
<dbReference type="Pfam" id="PF12840">
    <property type="entry name" value="HTH_20"/>
    <property type="match status" value="1"/>
</dbReference>
<dbReference type="SMART" id="SM00418">
    <property type="entry name" value="HTH_ARSR"/>
    <property type="match status" value="1"/>
</dbReference>
<dbReference type="GO" id="GO:0003677">
    <property type="term" value="F:DNA binding"/>
    <property type="evidence" value="ECO:0007669"/>
    <property type="project" value="UniProtKB-KW"/>
</dbReference>
<dbReference type="SUPFAM" id="SSF46785">
    <property type="entry name" value="Winged helix' DNA-binding domain"/>
    <property type="match status" value="1"/>
</dbReference>